<dbReference type="InterPro" id="IPR005484">
    <property type="entry name" value="Ribosomal_uL18_bac/plant/anim"/>
</dbReference>
<protein>
    <recommendedName>
        <fullName evidence="6 7">Large ribosomal subunit protein uL18</fullName>
    </recommendedName>
</protein>
<keyword evidence="3 7" id="KW-0694">RNA-binding</keyword>
<accession>A0A0P7BZJ9</accession>
<dbReference type="GO" id="GO:0008097">
    <property type="term" value="F:5S rRNA binding"/>
    <property type="evidence" value="ECO:0007669"/>
    <property type="project" value="TreeGrafter"/>
</dbReference>
<dbReference type="NCBIfam" id="TIGR00060">
    <property type="entry name" value="L18_bact"/>
    <property type="match status" value="1"/>
</dbReference>
<dbReference type="GO" id="GO:0006412">
    <property type="term" value="P:translation"/>
    <property type="evidence" value="ECO:0007669"/>
    <property type="project" value="UniProtKB-UniRule"/>
</dbReference>
<keyword evidence="5 7" id="KW-0687">Ribonucleoprotein</keyword>
<dbReference type="InterPro" id="IPR004389">
    <property type="entry name" value="Ribosomal_uL18_bac-type"/>
</dbReference>
<gene>
    <name evidence="7" type="primary">rplR</name>
    <name evidence="8" type="ORF">AFM12_04675</name>
</gene>
<evidence type="ECO:0000256" key="7">
    <source>
        <dbReference type="HAMAP-Rule" id="MF_01337"/>
    </source>
</evidence>
<dbReference type="FunFam" id="3.30.420.100:FF:000001">
    <property type="entry name" value="50S ribosomal protein L18"/>
    <property type="match status" value="1"/>
</dbReference>
<keyword evidence="4 7" id="KW-0689">Ribosomal protein</keyword>
<dbReference type="PATRIC" id="fig|1605367.3.peg.2285"/>
<comment type="function">
    <text evidence="7">This is one of the proteins that bind and probably mediate the attachment of the 5S RNA into the large ribosomal subunit, where it forms part of the central protuberance.</text>
</comment>
<evidence type="ECO:0000256" key="5">
    <source>
        <dbReference type="ARBA" id="ARBA00023274"/>
    </source>
</evidence>
<dbReference type="GO" id="GO:0003735">
    <property type="term" value="F:structural constituent of ribosome"/>
    <property type="evidence" value="ECO:0007669"/>
    <property type="project" value="InterPro"/>
</dbReference>
<dbReference type="PANTHER" id="PTHR12899">
    <property type="entry name" value="39S RIBOSOMAL PROTEIN L18, MITOCHONDRIAL"/>
    <property type="match status" value="1"/>
</dbReference>
<name>A0A0P7BZJ9_9BACT</name>
<evidence type="ECO:0000313" key="8">
    <source>
        <dbReference type="EMBL" id="KPM49871.1"/>
    </source>
</evidence>
<dbReference type="Proteomes" id="UP000050454">
    <property type="component" value="Unassembled WGS sequence"/>
</dbReference>
<dbReference type="Pfam" id="PF00861">
    <property type="entry name" value="Ribosomal_L18p"/>
    <property type="match status" value="1"/>
</dbReference>
<organism evidence="8 9">
    <name type="scientific">Jiulongibacter sediminis</name>
    <dbReference type="NCBI Taxonomy" id="1605367"/>
    <lineage>
        <taxon>Bacteria</taxon>
        <taxon>Pseudomonadati</taxon>
        <taxon>Bacteroidota</taxon>
        <taxon>Cytophagia</taxon>
        <taxon>Cytophagales</taxon>
        <taxon>Leadbetterellaceae</taxon>
        <taxon>Jiulongibacter</taxon>
    </lineage>
</organism>
<dbReference type="OrthoDB" id="9810939at2"/>
<dbReference type="PANTHER" id="PTHR12899:SF3">
    <property type="entry name" value="LARGE RIBOSOMAL SUBUNIT PROTEIN UL18M"/>
    <property type="match status" value="1"/>
</dbReference>
<evidence type="ECO:0000256" key="2">
    <source>
        <dbReference type="ARBA" id="ARBA00022730"/>
    </source>
</evidence>
<proteinExistence type="inferred from homology"/>
<dbReference type="Gene3D" id="3.30.420.100">
    <property type="match status" value="1"/>
</dbReference>
<dbReference type="STRING" id="1605367.AFM12_04675"/>
<dbReference type="RefSeq" id="WP_055144370.1">
    <property type="nucleotide sequence ID" value="NZ_JXSZ01000005.1"/>
</dbReference>
<dbReference type="HAMAP" id="MF_01337_B">
    <property type="entry name" value="Ribosomal_uL18_B"/>
    <property type="match status" value="1"/>
</dbReference>
<sequence>MSTFKAKRRQKVKWRIRKKVQGTAETPRLSVFRSNKGIYAQLIDDVNGVTLASASSKELGLTSVSVENSKKVGEGLAKKAVDNGVSSCVFDRSGYLYHGNVKALADGAREGGLKF</sequence>
<evidence type="ECO:0000256" key="3">
    <source>
        <dbReference type="ARBA" id="ARBA00022884"/>
    </source>
</evidence>
<dbReference type="AlphaFoldDB" id="A0A0P7BZJ9"/>
<keyword evidence="2 7" id="KW-0699">rRNA-binding</keyword>
<dbReference type="InterPro" id="IPR057268">
    <property type="entry name" value="Ribosomal_L18"/>
</dbReference>
<evidence type="ECO:0000256" key="1">
    <source>
        <dbReference type="ARBA" id="ARBA00007116"/>
    </source>
</evidence>
<comment type="subunit">
    <text evidence="7">Part of the 50S ribosomal subunit; part of the 5S rRNA/L5/L18/L25 subcomplex. Contacts the 5S and 23S rRNAs.</text>
</comment>
<reference evidence="8 9" key="1">
    <citation type="submission" date="2015-07" db="EMBL/GenBank/DDBJ databases">
        <title>The draft genome sequence of Leadbetterella sp. JN14-9.</title>
        <authorList>
            <person name="Liu Y."/>
            <person name="Du J."/>
            <person name="Shao Z."/>
        </authorList>
    </citation>
    <scope>NUCLEOTIDE SEQUENCE [LARGE SCALE GENOMIC DNA]</scope>
    <source>
        <strain evidence="8 9">JN14-9</strain>
    </source>
</reference>
<comment type="caution">
    <text evidence="8">The sequence shown here is derived from an EMBL/GenBank/DDBJ whole genome shotgun (WGS) entry which is preliminary data.</text>
</comment>
<dbReference type="GO" id="GO:0022625">
    <property type="term" value="C:cytosolic large ribosomal subunit"/>
    <property type="evidence" value="ECO:0007669"/>
    <property type="project" value="TreeGrafter"/>
</dbReference>
<evidence type="ECO:0000256" key="4">
    <source>
        <dbReference type="ARBA" id="ARBA00022980"/>
    </source>
</evidence>
<comment type="similarity">
    <text evidence="1 7">Belongs to the universal ribosomal protein uL18 family.</text>
</comment>
<dbReference type="EMBL" id="LGTQ01000005">
    <property type="protein sequence ID" value="KPM49871.1"/>
    <property type="molecule type" value="Genomic_DNA"/>
</dbReference>
<keyword evidence="9" id="KW-1185">Reference proteome</keyword>
<dbReference type="SUPFAM" id="SSF53137">
    <property type="entry name" value="Translational machinery components"/>
    <property type="match status" value="1"/>
</dbReference>
<dbReference type="CDD" id="cd00432">
    <property type="entry name" value="Ribosomal_L18_L5e"/>
    <property type="match status" value="1"/>
</dbReference>
<evidence type="ECO:0000313" key="9">
    <source>
        <dbReference type="Proteomes" id="UP000050454"/>
    </source>
</evidence>
<evidence type="ECO:0000256" key="6">
    <source>
        <dbReference type="ARBA" id="ARBA00035197"/>
    </source>
</evidence>